<dbReference type="GO" id="GO:0070628">
    <property type="term" value="F:proteasome binding"/>
    <property type="evidence" value="ECO:0007669"/>
    <property type="project" value="TreeGrafter"/>
</dbReference>
<evidence type="ECO:0000256" key="3">
    <source>
        <dbReference type="ARBA" id="ARBA00022670"/>
    </source>
</evidence>
<dbReference type="Proteomes" id="UP001301958">
    <property type="component" value="Unassembled WGS sequence"/>
</dbReference>
<dbReference type="EMBL" id="MU865344">
    <property type="protein sequence ID" value="KAK4226647.1"/>
    <property type="molecule type" value="Genomic_DNA"/>
</dbReference>
<dbReference type="GO" id="GO:0004843">
    <property type="term" value="F:cysteine-type deubiquitinase activity"/>
    <property type="evidence" value="ECO:0007669"/>
    <property type="project" value="UniProtKB-EC"/>
</dbReference>
<evidence type="ECO:0000259" key="8">
    <source>
        <dbReference type="PROSITE" id="PS50235"/>
    </source>
</evidence>
<comment type="catalytic activity">
    <reaction evidence="1">
        <text>Thiol-dependent hydrolysis of ester, thioester, amide, peptide and isopeptide bonds formed by the C-terminal Gly of ubiquitin (a 76-residue protein attached to proteins as an intracellular targeting signal).</text>
        <dbReference type="EC" id="3.4.19.12"/>
    </reaction>
</comment>
<dbReference type="Gene3D" id="1.20.58.2190">
    <property type="match status" value="1"/>
</dbReference>
<keyword evidence="4" id="KW-0833">Ubl conjugation pathway</keyword>
<proteinExistence type="predicted"/>
<feature type="region of interest" description="Disordered" evidence="7">
    <location>
        <begin position="628"/>
        <end position="653"/>
    </location>
</feature>
<dbReference type="CDD" id="cd09212">
    <property type="entry name" value="PUB"/>
    <property type="match status" value="1"/>
</dbReference>
<evidence type="ECO:0000256" key="6">
    <source>
        <dbReference type="ARBA" id="ARBA00022807"/>
    </source>
</evidence>
<feature type="domain" description="USP" evidence="8">
    <location>
        <begin position="499"/>
        <end position="1036"/>
    </location>
</feature>
<dbReference type="InterPro" id="IPR028889">
    <property type="entry name" value="USP"/>
</dbReference>
<dbReference type="InterPro" id="IPR044635">
    <property type="entry name" value="UBP14-like"/>
</dbReference>
<dbReference type="GO" id="GO:0043161">
    <property type="term" value="P:proteasome-mediated ubiquitin-dependent protein catabolic process"/>
    <property type="evidence" value="ECO:0007669"/>
    <property type="project" value="InterPro"/>
</dbReference>
<dbReference type="Gene3D" id="3.90.70.10">
    <property type="entry name" value="Cysteine proteinases"/>
    <property type="match status" value="1"/>
</dbReference>
<dbReference type="InterPro" id="IPR001394">
    <property type="entry name" value="Peptidase_C19_UCH"/>
</dbReference>
<dbReference type="AlphaFoldDB" id="A0AAN7BNM7"/>
<dbReference type="SUPFAM" id="SSF54001">
    <property type="entry name" value="Cysteine proteinases"/>
    <property type="match status" value="1"/>
</dbReference>
<sequence length="1080" mass="122318">MSSLPVQPAGFLPPVLMEAWFDGRQPDQSNNTKRSFVCRDMRDNTKQIETDRHNLIILPGQKSDTHLSCMCAYCRYHFVFFTPPPPATTFNQHHPQHFFCFDHFESESDLAEARANDEWYFADSRTTWKCHCGASVVLEISPPHLKPEWIATIGDEERIAANIRRAKEEDPERFRDVNEVKANYYQQSALTTLNTYLDNILKDSGTGQTKRISVRNKTFTAQFGQDCLHIFEALRFKRLEEDGENYLIPPRPKLYGGLNNVDLNANTPLRTDRAFFQDIKSEVQSVIEKRVTFGSNARKKTPAADLLKERLGCNHVDWPTRTRPGMSNIEEQQCLWTLGAPNNAGDSLLEYAYRQQIIKNPSERKAYLDALSKLASNGGGEDHQQFCFSEHDKLQKTEPPKSKDDMDLQSALAVFGAKEETNADTVANAALVMFNDNPKEALKIIKAVEKVLPYYEERGDPHVQELRTVYQDLQQPTGSSSQSGPSPDSRPPQDGNTPIGLINIRNTCYLNSLFQYMYTVSAIQDFVLGYPDLDLDSTEASVTRFMMRQNIDLKRGSTNRHFRTGEAYLGYVFVYELRNLFQNFQTAQKDRLWSITPSQRLVNAAVIRSDDPNAVKFHEIAKAAKGTSILSPLPPLPPRPNDGEIDDLETSSAVSDKTLVGDTAPTEAETRDRPVPCRNTVEKLAEGVNSTEVKGTAQEDIQEAWLNIKDHLEAAALLIHQQPLTKLFLNTVSEHSRGLETDWKKRQAVEDFINVMPSSREAPDLINAAASTFFDLEALNITTESPRVTFRTLDEPARHVFMLIHRTTGDKKNQGPMNMPQKINLGRFQVGPTVPDWEKKKREWEIKARLNEIKPIRIVREIRKGEEPVDNQHVDELLASLGTGTSTDVNGDGGMATARDLFVKHGIEFSEVSLPDIAHDLPKWVAPHPPGWDNLWDTLDKEEAKQEEELSAEWQKLIESWPGDSYLLHAAFIHMGPTGNAGHYWVYIRDFEQNVWRKYNDSKVTVVQDPVAEIFEHGDPLEDPRRGVYLLAYIKESDVGELVSVPVAIPKPQEDVDDVEMVEPTAEHAEDDKMKNGSSF</sequence>
<dbReference type="EC" id="3.4.19.12" evidence="2"/>
<dbReference type="GO" id="GO:0061136">
    <property type="term" value="P:regulation of proteasomal protein catabolic process"/>
    <property type="evidence" value="ECO:0007669"/>
    <property type="project" value="TreeGrafter"/>
</dbReference>
<gene>
    <name evidence="9" type="ORF">QBC38DRAFT_220075</name>
</gene>
<keyword evidence="6" id="KW-0788">Thiol protease</keyword>
<comment type="caution">
    <text evidence="9">The sequence shown here is derived from an EMBL/GenBank/DDBJ whole genome shotgun (WGS) entry which is preliminary data.</text>
</comment>
<organism evidence="9 10">
    <name type="scientific">Podospora fimiseda</name>
    <dbReference type="NCBI Taxonomy" id="252190"/>
    <lineage>
        <taxon>Eukaryota</taxon>
        <taxon>Fungi</taxon>
        <taxon>Dikarya</taxon>
        <taxon>Ascomycota</taxon>
        <taxon>Pezizomycotina</taxon>
        <taxon>Sordariomycetes</taxon>
        <taxon>Sordariomycetidae</taxon>
        <taxon>Sordariales</taxon>
        <taxon>Podosporaceae</taxon>
        <taxon>Podospora</taxon>
    </lineage>
</organism>
<evidence type="ECO:0000256" key="5">
    <source>
        <dbReference type="ARBA" id="ARBA00022801"/>
    </source>
</evidence>
<feature type="compositionally biased region" description="Low complexity" evidence="7">
    <location>
        <begin position="474"/>
        <end position="495"/>
    </location>
</feature>
<reference evidence="9" key="2">
    <citation type="submission" date="2023-05" db="EMBL/GenBank/DDBJ databases">
        <authorList>
            <consortium name="Lawrence Berkeley National Laboratory"/>
            <person name="Steindorff A."/>
            <person name="Hensen N."/>
            <person name="Bonometti L."/>
            <person name="Westerberg I."/>
            <person name="Brannstrom I.O."/>
            <person name="Guillou S."/>
            <person name="Cros-Aarteil S."/>
            <person name="Calhoun S."/>
            <person name="Haridas S."/>
            <person name="Kuo A."/>
            <person name="Mondo S."/>
            <person name="Pangilinan J."/>
            <person name="Riley R."/>
            <person name="Labutti K."/>
            <person name="Andreopoulos B."/>
            <person name="Lipzen A."/>
            <person name="Chen C."/>
            <person name="Yanf M."/>
            <person name="Daum C."/>
            <person name="Ng V."/>
            <person name="Clum A."/>
            <person name="Ohm R."/>
            <person name="Martin F."/>
            <person name="Silar P."/>
            <person name="Natvig D."/>
            <person name="Lalanne C."/>
            <person name="Gautier V."/>
            <person name="Ament-Velasquez S.L."/>
            <person name="Kruys A."/>
            <person name="Hutchinson M.I."/>
            <person name="Powell A.J."/>
            <person name="Barry K."/>
            <person name="Miller A.N."/>
            <person name="Grigoriev I.V."/>
            <person name="Debuchy R."/>
            <person name="Gladieux P."/>
            <person name="Thoren M.H."/>
            <person name="Johannesson H."/>
        </authorList>
    </citation>
    <scope>NUCLEOTIDE SEQUENCE</scope>
    <source>
        <strain evidence="9">CBS 990.96</strain>
    </source>
</reference>
<evidence type="ECO:0000256" key="4">
    <source>
        <dbReference type="ARBA" id="ARBA00022786"/>
    </source>
</evidence>
<evidence type="ECO:0000256" key="7">
    <source>
        <dbReference type="SAM" id="MobiDB-lite"/>
    </source>
</evidence>
<evidence type="ECO:0000256" key="1">
    <source>
        <dbReference type="ARBA" id="ARBA00000707"/>
    </source>
</evidence>
<dbReference type="Pfam" id="PF00443">
    <property type="entry name" value="UCH"/>
    <property type="match status" value="1"/>
</dbReference>
<dbReference type="GO" id="GO:0016579">
    <property type="term" value="P:protein deubiquitination"/>
    <property type="evidence" value="ECO:0007669"/>
    <property type="project" value="InterPro"/>
</dbReference>
<keyword evidence="5" id="KW-0378">Hydrolase</keyword>
<evidence type="ECO:0000313" key="10">
    <source>
        <dbReference type="Proteomes" id="UP001301958"/>
    </source>
</evidence>
<reference evidence="9" key="1">
    <citation type="journal article" date="2023" name="Mol. Phylogenet. Evol.">
        <title>Genome-scale phylogeny and comparative genomics of the fungal order Sordariales.</title>
        <authorList>
            <person name="Hensen N."/>
            <person name="Bonometti L."/>
            <person name="Westerberg I."/>
            <person name="Brannstrom I.O."/>
            <person name="Guillou S."/>
            <person name="Cros-Aarteil S."/>
            <person name="Calhoun S."/>
            <person name="Haridas S."/>
            <person name="Kuo A."/>
            <person name="Mondo S."/>
            <person name="Pangilinan J."/>
            <person name="Riley R."/>
            <person name="LaButti K."/>
            <person name="Andreopoulos B."/>
            <person name="Lipzen A."/>
            <person name="Chen C."/>
            <person name="Yan M."/>
            <person name="Daum C."/>
            <person name="Ng V."/>
            <person name="Clum A."/>
            <person name="Steindorff A."/>
            <person name="Ohm R.A."/>
            <person name="Martin F."/>
            <person name="Silar P."/>
            <person name="Natvig D.O."/>
            <person name="Lalanne C."/>
            <person name="Gautier V."/>
            <person name="Ament-Velasquez S.L."/>
            <person name="Kruys A."/>
            <person name="Hutchinson M.I."/>
            <person name="Powell A.J."/>
            <person name="Barry K."/>
            <person name="Miller A.N."/>
            <person name="Grigoriev I.V."/>
            <person name="Debuchy R."/>
            <person name="Gladieux P."/>
            <person name="Hiltunen Thoren M."/>
            <person name="Johannesson H."/>
        </authorList>
    </citation>
    <scope>NUCLEOTIDE SEQUENCE</scope>
    <source>
        <strain evidence="9">CBS 990.96</strain>
    </source>
</reference>
<accession>A0AAN7BNM7</accession>
<evidence type="ECO:0000313" key="9">
    <source>
        <dbReference type="EMBL" id="KAK4226647.1"/>
    </source>
</evidence>
<name>A0AAN7BNM7_9PEZI</name>
<feature type="region of interest" description="Disordered" evidence="7">
    <location>
        <begin position="1054"/>
        <end position="1080"/>
    </location>
</feature>
<feature type="region of interest" description="Disordered" evidence="7">
    <location>
        <begin position="473"/>
        <end position="498"/>
    </location>
</feature>
<keyword evidence="10" id="KW-1185">Reference proteome</keyword>
<evidence type="ECO:0000256" key="2">
    <source>
        <dbReference type="ARBA" id="ARBA00012759"/>
    </source>
</evidence>
<dbReference type="SUPFAM" id="SSF143503">
    <property type="entry name" value="PUG domain-like"/>
    <property type="match status" value="1"/>
</dbReference>
<keyword evidence="3" id="KW-0645">Protease</keyword>
<feature type="compositionally biased region" description="Basic and acidic residues" evidence="7">
    <location>
        <begin position="1065"/>
        <end position="1080"/>
    </location>
</feature>
<dbReference type="PANTHER" id="PTHR43982:SF6">
    <property type="entry name" value="UBIQUITIN CARBOXYL-TERMINAL HYDROLASE 2-RELATED"/>
    <property type="match status" value="1"/>
</dbReference>
<protein>
    <recommendedName>
        <fullName evidence="2">ubiquitinyl hydrolase 1</fullName>
        <ecNumber evidence="2">3.4.19.12</ecNumber>
    </recommendedName>
</protein>
<dbReference type="InterPro" id="IPR036339">
    <property type="entry name" value="PUB-like_dom_sf"/>
</dbReference>
<dbReference type="PROSITE" id="PS50235">
    <property type="entry name" value="USP_3"/>
    <property type="match status" value="1"/>
</dbReference>
<dbReference type="PANTHER" id="PTHR43982">
    <property type="entry name" value="UBIQUITIN CARBOXYL-TERMINAL HYDROLASE"/>
    <property type="match status" value="1"/>
</dbReference>
<dbReference type="InterPro" id="IPR038765">
    <property type="entry name" value="Papain-like_cys_pep_sf"/>
</dbReference>